<dbReference type="Proteomes" id="UP000481087">
    <property type="component" value="Unassembled WGS sequence"/>
</dbReference>
<sequence length="143" mass="16366">MRNVNSPAIFSLILPGIGQLYNGQILKWLKLTCLQILLTVLFPILFKLVGMISGFLFALGLLTIILLPFAFIPLLILIVGFVFAPRYSAYKDAIDAANQTTIWRTYFNTQQQLIIVILVTINEIIILMFLFKYFWGISEHLIR</sequence>
<name>A0A6L8UT01_9BACL</name>
<organism evidence="2 3">
    <name type="scientific">Paenibacillus silvestris</name>
    <dbReference type="NCBI Taxonomy" id="2606219"/>
    <lineage>
        <taxon>Bacteria</taxon>
        <taxon>Bacillati</taxon>
        <taxon>Bacillota</taxon>
        <taxon>Bacilli</taxon>
        <taxon>Bacillales</taxon>
        <taxon>Paenibacillaceae</taxon>
        <taxon>Paenibacillus</taxon>
    </lineage>
</organism>
<feature type="transmembrane region" description="Helical" evidence="1">
    <location>
        <begin position="28"/>
        <end position="49"/>
    </location>
</feature>
<keyword evidence="1" id="KW-0812">Transmembrane</keyword>
<comment type="caution">
    <text evidence="2">The sequence shown here is derived from an EMBL/GenBank/DDBJ whole genome shotgun (WGS) entry which is preliminary data.</text>
</comment>
<dbReference type="AlphaFoldDB" id="A0A6L8UT01"/>
<evidence type="ECO:0000313" key="3">
    <source>
        <dbReference type="Proteomes" id="UP000481087"/>
    </source>
</evidence>
<feature type="transmembrane region" description="Helical" evidence="1">
    <location>
        <begin position="113"/>
        <end position="135"/>
    </location>
</feature>
<keyword evidence="3" id="KW-1185">Reference proteome</keyword>
<evidence type="ECO:0000313" key="2">
    <source>
        <dbReference type="EMBL" id="MZQ81044.1"/>
    </source>
</evidence>
<keyword evidence="1" id="KW-1133">Transmembrane helix</keyword>
<gene>
    <name evidence="2" type="ORF">GQF01_02700</name>
</gene>
<accession>A0A6L8UT01</accession>
<proteinExistence type="predicted"/>
<keyword evidence="1" id="KW-0472">Membrane</keyword>
<feature type="transmembrane region" description="Helical" evidence="1">
    <location>
        <begin position="56"/>
        <end position="83"/>
    </location>
</feature>
<reference evidence="2 3" key="1">
    <citation type="submission" date="2019-12" db="EMBL/GenBank/DDBJ databases">
        <title>Paenibacillus sp. nov. sp. isolated from soil.</title>
        <authorList>
            <person name="Kim J."/>
            <person name="Jeong S.E."/>
            <person name="Jung H.S."/>
            <person name="Jeon C.O."/>
        </authorList>
    </citation>
    <scope>NUCLEOTIDE SEQUENCE [LARGE SCALE GENOMIC DNA]</scope>
    <source>
        <strain evidence="2 3">5J-6</strain>
    </source>
</reference>
<dbReference type="EMBL" id="WTUZ01000007">
    <property type="protein sequence ID" value="MZQ81044.1"/>
    <property type="molecule type" value="Genomic_DNA"/>
</dbReference>
<evidence type="ECO:0000256" key="1">
    <source>
        <dbReference type="SAM" id="Phobius"/>
    </source>
</evidence>
<protein>
    <submittedName>
        <fullName evidence="2">Uncharacterized protein</fullName>
    </submittedName>
</protein>
<dbReference type="RefSeq" id="WP_161405357.1">
    <property type="nucleotide sequence ID" value="NZ_WTUZ01000007.1"/>
</dbReference>